<sequence length="346" mass="40498">MNKRNDMIIEWAIKKIEREYKDDVSLLLLYGSYENGTDNPISDVDLYFIPKTEHAYELTKTFIVEGVGFDLFPMSWERIKGIAEFNEVLTSCLANVKILYCNSDDDKTRFEELQCRLRKNLSDKVFMMNKALKKMERVMDIYRTMMFEDSICELRTIAGRIIMLLSDIVAYANQTYFSRGVKKQIEDLKNIETIPKDFILMYESVTKANSARQLKEYCYKMIKNTRDFLNSKAGKGNKEDKKANYKDLAELYQEIISTWNKIYTCCDSGDTILAYISGVSLQRALSMAVRENGLDEFNLMGYYNSKNLNKFKERAVEIQKEFIKMIEDNGADIESYNEVEEFIKRN</sequence>
<evidence type="ECO:0000313" key="2">
    <source>
        <dbReference type="Proteomes" id="UP001623600"/>
    </source>
</evidence>
<dbReference type="SUPFAM" id="SSF81301">
    <property type="entry name" value="Nucleotidyltransferase"/>
    <property type="match status" value="1"/>
</dbReference>
<proteinExistence type="predicted"/>
<dbReference type="InterPro" id="IPR043519">
    <property type="entry name" value="NT_sf"/>
</dbReference>
<keyword evidence="2" id="KW-1185">Reference proteome</keyword>
<dbReference type="EMBL" id="JBJIAB010000072">
    <property type="protein sequence ID" value="MFL0168686.1"/>
    <property type="molecule type" value="Genomic_DNA"/>
</dbReference>
<gene>
    <name evidence="1" type="ORF">ACJDTP_26860</name>
</gene>
<reference evidence="1 2" key="1">
    <citation type="submission" date="2024-11" db="EMBL/GenBank/DDBJ databases">
        <authorList>
            <person name="Heng Y.C."/>
            <person name="Lim A.C.H."/>
            <person name="Lee J.K.Y."/>
            <person name="Kittelmann S."/>
        </authorList>
    </citation>
    <scope>NUCLEOTIDE SEQUENCE [LARGE SCALE GENOMIC DNA]</scope>
    <source>
        <strain evidence="1 2">WILCCON 0112</strain>
    </source>
</reference>
<dbReference type="Gene3D" id="3.30.460.10">
    <property type="entry name" value="Beta Polymerase, domain 2"/>
    <property type="match status" value="1"/>
</dbReference>
<evidence type="ECO:0000313" key="1">
    <source>
        <dbReference type="EMBL" id="MFL0168686.1"/>
    </source>
</evidence>
<dbReference type="RefSeq" id="WP_406762936.1">
    <property type="nucleotide sequence ID" value="NZ_JBJIAB010000072.1"/>
</dbReference>
<evidence type="ECO:0008006" key="3">
    <source>
        <dbReference type="Google" id="ProtNLM"/>
    </source>
</evidence>
<protein>
    <recommendedName>
        <fullName evidence="3">Nucleotidyltransferase domain-containing protein</fullName>
    </recommendedName>
</protein>
<name>A0ABW8SDN1_9CLOT</name>
<dbReference type="Proteomes" id="UP001623600">
    <property type="component" value="Unassembled WGS sequence"/>
</dbReference>
<comment type="caution">
    <text evidence="1">The sequence shown here is derived from an EMBL/GenBank/DDBJ whole genome shotgun (WGS) entry which is preliminary data.</text>
</comment>
<accession>A0ABW8SDN1</accession>
<organism evidence="1 2">
    <name type="scientific">Candidatus Clostridium helianthi</name>
    <dbReference type="NCBI Taxonomy" id="3381660"/>
    <lineage>
        <taxon>Bacteria</taxon>
        <taxon>Bacillati</taxon>
        <taxon>Bacillota</taxon>
        <taxon>Clostridia</taxon>
        <taxon>Eubacteriales</taxon>
        <taxon>Clostridiaceae</taxon>
        <taxon>Clostridium</taxon>
    </lineage>
</organism>